<feature type="transmembrane region" description="Helical" evidence="4">
    <location>
        <begin position="624"/>
        <end position="644"/>
    </location>
</feature>
<evidence type="ECO:0000313" key="8">
    <source>
        <dbReference type="Proteomes" id="UP000694580"/>
    </source>
</evidence>
<dbReference type="InterPro" id="IPR001611">
    <property type="entry name" value="Leu-rich_rpt"/>
</dbReference>
<dbReference type="SMART" id="SM00369">
    <property type="entry name" value="LRR_TYP"/>
    <property type="match status" value="14"/>
</dbReference>
<sequence>MVPGAAGESCASQHSTMGARLWMILALMDAAASSLHPQQLSRCRVNDTAVYCNGMNLEAVPDELPPDVRKLDLSQNLLQNLTHGLLAAFAAVSHLNLRANKIQFIQPHLFKDMTNLQELDLSKNDLEAFALQKSDVGPLTAVRRLDLSSNGLYTGMSDYFLREAPALTSLSLASNSITKINKDTFAGSSALRSIDLQNNVILEIEEDAFDALQDLSDLNLSTNSITCIADFNLHRLRSLNLSKNSLELFEAEVETDVEYQLRYLDLRENKIHYFPVLPCRNRLIFLDLSRNRLMSVNTNGTAEEEAAGHQNLSELLYLDLSHNQIHALPAAFFQCMQKLETLNVSSNCLRDFGVSGDVPMHSLRTLDLSFNKLRNVSFGEDTLRALESLYLQGNYLSRLDPDIFRRLPQIRELHLQRNDLSVCAHEGGDEPPGCVSLSSIRTLNYLYYSKSSPASVPAHAFRGSPLLLLDLSGNPSLQIDALAFSGLETSLTRLSLKENDLRSLDADLYFLTYLDLSFNKLTAVPLWNKESSIEVLNLQGNSLVTLEEDTVSTLGQRLKTLYLSSNPFNCCSNSWLPALVQEFKVDIADIDAVTCAYERDSELGQIDIRGASQEPCQTLNNSRLAVIVIVATLLGLIVVVMLLLKLCHSKRCRLNDSFKA</sequence>
<dbReference type="PRINTS" id="PR00019">
    <property type="entry name" value="LEURICHRPT"/>
</dbReference>
<dbReference type="Gene3D" id="3.80.10.10">
    <property type="entry name" value="Ribonuclease Inhibitor"/>
    <property type="match status" value="4"/>
</dbReference>
<dbReference type="GeneID" id="114793094"/>
<keyword evidence="4" id="KW-0472">Membrane</keyword>
<keyword evidence="3" id="KW-0677">Repeat</keyword>
<dbReference type="Pfam" id="PF13855">
    <property type="entry name" value="LRR_8"/>
    <property type="match status" value="3"/>
</dbReference>
<evidence type="ECO:0000256" key="3">
    <source>
        <dbReference type="ARBA" id="ARBA00022737"/>
    </source>
</evidence>
<evidence type="ECO:0000256" key="4">
    <source>
        <dbReference type="SAM" id="Phobius"/>
    </source>
</evidence>
<dbReference type="AlphaFoldDB" id="A0A8C4CGI7"/>
<feature type="signal peptide" evidence="5">
    <location>
        <begin position="1"/>
        <end position="32"/>
    </location>
</feature>
<proteinExistence type="predicted"/>
<dbReference type="PROSITE" id="PS51450">
    <property type="entry name" value="LRR"/>
    <property type="match status" value="4"/>
</dbReference>
<feature type="chain" id="PRO_5044680220" description="Leucine-rich repeat-containing protein 32" evidence="5">
    <location>
        <begin position="33"/>
        <end position="660"/>
    </location>
</feature>
<dbReference type="Pfam" id="PF00560">
    <property type="entry name" value="LRR_1"/>
    <property type="match status" value="1"/>
</dbReference>
<protein>
    <recommendedName>
        <fullName evidence="9">Leucine-rich repeat-containing protein 32</fullName>
    </recommendedName>
</protein>
<dbReference type="Proteomes" id="UP000694580">
    <property type="component" value="Chromosome 6"/>
</dbReference>
<keyword evidence="2 5" id="KW-0732">Signal</keyword>
<dbReference type="InterPro" id="IPR032675">
    <property type="entry name" value="LRR_dom_sf"/>
</dbReference>
<dbReference type="RefSeq" id="XP_028840608.1">
    <property type="nucleotide sequence ID" value="XM_028984775.1"/>
</dbReference>
<evidence type="ECO:0000313" key="7">
    <source>
        <dbReference type="Ensembl" id="ENSDCDP00010059135.1"/>
    </source>
</evidence>
<dbReference type="SUPFAM" id="SSF52058">
    <property type="entry name" value="L domain-like"/>
    <property type="match status" value="3"/>
</dbReference>
<dbReference type="PANTHER" id="PTHR24373">
    <property type="entry name" value="SLIT RELATED LEUCINE-RICH REPEAT NEURONAL PROTEIN"/>
    <property type="match status" value="1"/>
</dbReference>
<keyword evidence="4" id="KW-1133">Transmembrane helix</keyword>
<evidence type="ECO:0000313" key="6">
    <source>
        <dbReference type="Ensembl" id="ENSDCDP00010046191.1"/>
    </source>
</evidence>
<reference evidence="7 8" key="1">
    <citation type="submission" date="2020-06" db="EMBL/GenBank/DDBJ databases">
        <authorList>
            <consortium name="Wellcome Sanger Institute Data Sharing"/>
        </authorList>
    </citation>
    <scope>NUCLEOTIDE SEQUENCE [LARGE SCALE GENOMIC DNA]</scope>
</reference>
<dbReference type="OrthoDB" id="8195690at2759"/>
<dbReference type="PANTHER" id="PTHR24373:SF388">
    <property type="entry name" value="NEGATIVE REGULATOR OF REACTIVE OXYGEN SPECIES"/>
    <property type="match status" value="1"/>
</dbReference>
<keyword evidence="4" id="KW-0812">Transmembrane</keyword>
<dbReference type="SMART" id="SM00365">
    <property type="entry name" value="LRR_SD22"/>
    <property type="match status" value="8"/>
</dbReference>
<evidence type="ECO:0000256" key="1">
    <source>
        <dbReference type="ARBA" id="ARBA00022614"/>
    </source>
</evidence>
<evidence type="ECO:0008006" key="9">
    <source>
        <dbReference type="Google" id="ProtNLM"/>
    </source>
</evidence>
<keyword evidence="1" id="KW-0433">Leucine-rich repeat</keyword>
<organism evidence="6 8">
    <name type="scientific">Denticeps clupeoides</name>
    <name type="common">denticle herring</name>
    <dbReference type="NCBI Taxonomy" id="299321"/>
    <lineage>
        <taxon>Eukaryota</taxon>
        <taxon>Metazoa</taxon>
        <taxon>Chordata</taxon>
        <taxon>Craniata</taxon>
        <taxon>Vertebrata</taxon>
        <taxon>Euteleostomi</taxon>
        <taxon>Actinopterygii</taxon>
        <taxon>Neopterygii</taxon>
        <taxon>Teleostei</taxon>
        <taxon>Clupei</taxon>
        <taxon>Clupeiformes</taxon>
        <taxon>Denticipitoidei</taxon>
        <taxon>Denticipitidae</taxon>
        <taxon>Denticeps</taxon>
    </lineage>
</organism>
<evidence type="ECO:0000256" key="2">
    <source>
        <dbReference type="ARBA" id="ARBA00022729"/>
    </source>
</evidence>
<dbReference type="InterPro" id="IPR003591">
    <property type="entry name" value="Leu-rich_rpt_typical-subtyp"/>
</dbReference>
<reference evidence="6" key="2">
    <citation type="submission" date="2025-05" db="UniProtKB">
        <authorList>
            <consortium name="Ensembl"/>
        </authorList>
    </citation>
    <scope>IDENTIFICATION</scope>
</reference>
<dbReference type="InterPro" id="IPR050328">
    <property type="entry name" value="Dev_Immune_Receptor"/>
</dbReference>
<accession>A0A8C4CGI7</accession>
<dbReference type="Ensembl" id="ENSDCDT00010056388.1">
    <property type="protein sequence ID" value="ENSDCDP00010046191.1"/>
    <property type="gene ID" value="ENSDCDG00010028297.1"/>
</dbReference>
<dbReference type="Ensembl" id="ENSDCDT00010069846.1">
    <property type="protein sequence ID" value="ENSDCDP00010059135.1"/>
    <property type="gene ID" value="ENSDCDG00010033121.1"/>
</dbReference>
<gene>
    <name evidence="6" type="primary">LRRC32</name>
</gene>
<evidence type="ECO:0000256" key="5">
    <source>
        <dbReference type="SAM" id="SignalP"/>
    </source>
</evidence>
<keyword evidence="8" id="KW-1185">Reference proteome</keyword>
<dbReference type="Pfam" id="PF13516">
    <property type="entry name" value="LRR_6"/>
    <property type="match status" value="1"/>
</dbReference>
<dbReference type="GeneTree" id="ENSGT00940000163875"/>
<name>A0A8C4CGI7_9TELE</name>